<organism evidence="7 8">
    <name type="scientific">Mongoliibacter ruber</name>
    <dbReference type="NCBI Taxonomy" id="1750599"/>
    <lineage>
        <taxon>Bacteria</taxon>
        <taxon>Pseudomonadati</taxon>
        <taxon>Bacteroidota</taxon>
        <taxon>Cytophagia</taxon>
        <taxon>Cytophagales</taxon>
        <taxon>Cyclobacteriaceae</taxon>
        <taxon>Mongoliibacter</taxon>
    </lineage>
</organism>
<comment type="subunit">
    <text evidence="6">Homodimer.</text>
</comment>
<gene>
    <name evidence="7" type="ORF">CLW00_101550</name>
</gene>
<evidence type="ECO:0000313" key="8">
    <source>
        <dbReference type="Proteomes" id="UP000238157"/>
    </source>
</evidence>
<dbReference type="UniPathway" id="UPA00124"/>
<dbReference type="SUPFAM" id="SSF51182">
    <property type="entry name" value="RmlC-like cupins"/>
    <property type="match status" value="1"/>
</dbReference>
<dbReference type="GO" id="GO:0005829">
    <property type="term" value="C:cytosol"/>
    <property type="evidence" value="ECO:0007669"/>
    <property type="project" value="TreeGrafter"/>
</dbReference>
<dbReference type="OrthoDB" id="9800680at2"/>
<comment type="caution">
    <text evidence="7">The sequence shown here is derived from an EMBL/GenBank/DDBJ whole genome shotgun (WGS) entry which is preliminary data.</text>
</comment>
<keyword evidence="8" id="KW-1185">Reference proteome</keyword>
<dbReference type="PANTHER" id="PTHR21047:SF2">
    <property type="entry name" value="THYMIDINE DIPHOSPHO-4-KETO-RHAMNOSE 3,5-EPIMERASE"/>
    <property type="match status" value="1"/>
</dbReference>
<dbReference type="PANTHER" id="PTHR21047">
    <property type="entry name" value="DTDP-6-DEOXY-D-GLUCOSE-3,5 EPIMERASE"/>
    <property type="match status" value="1"/>
</dbReference>
<comment type="catalytic activity">
    <reaction evidence="1 6">
        <text>dTDP-4-dehydro-6-deoxy-alpha-D-glucose = dTDP-4-dehydro-beta-L-rhamnose</text>
        <dbReference type="Rhea" id="RHEA:16969"/>
        <dbReference type="ChEBI" id="CHEBI:57649"/>
        <dbReference type="ChEBI" id="CHEBI:62830"/>
        <dbReference type="EC" id="5.1.3.13"/>
    </reaction>
</comment>
<dbReference type="Pfam" id="PF00908">
    <property type="entry name" value="dTDP_sugar_isom"/>
    <property type="match status" value="1"/>
</dbReference>
<dbReference type="InterPro" id="IPR000888">
    <property type="entry name" value="RmlC-like"/>
</dbReference>
<evidence type="ECO:0000256" key="5">
    <source>
        <dbReference type="PIRSR" id="PIRSR600888-3"/>
    </source>
</evidence>
<evidence type="ECO:0000256" key="2">
    <source>
        <dbReference type="ARBA" id="ARBA00001997"/>
    </source>
</evidence>
<dbReference type="InterPro" id="IPR014710">
    <property type="entry name" value="RmlC-like_jellyroll"/>
</dbReference>
<dbReference type="GO" id="GO:0008830">
    <property type="term" value="F:dTDP-4-dehydrorhamnose 3,5-epimerase activity"/>
    <property type="evidence" value="ECO:0007669"/>
    <property type="project" value="UniProtKB-UniRule"/>
</dbReference>
<reference evidence="7 8" key="1">
    <citation type="submission" date="2018-03" db="EMBL/GenBank/DDBJ databases">
        <title>Genomic Encyclopedia of Archaeal and Bacterial Type Strains, Phase II (KMG-II): from individual species to whole genera.</title>
        <authorList>
            <person name="Goeker M."/>
        </authorList>
    </citation>
    <scope>NUCLEOTIDE SEQUENCE [LARGE SCALE GENOMIC DNA]</scope>
    <source>
        <strain evidence="7 8">DSM 27929</strain>
    </source>
</reference>
<comment type="pathway">
    <text evidence="6">Carbohydrate biosynthesis; dTDP-L-rhamnose biosynthesis.</text>
</comment>
<evidence type="ECO:0000256" key="4">
    <source>
        <dbReference type="ARBA" id="ARBA00019595"/>
    </source>
</evidence>
<dbReference type="AlphaFoldDB" id="A0A2T0WW11"/>
<dbReference type="EMBL" id="PVTR01000001">
    <property type="protein sequence ID" value="PRY90875.1"/>
    <property type="molecule type" value="Genomic_DNA"/>
</dbReference>
<dbReference type="NCBIfam" id="TIGR01221">
    <property type="entry name" value="rmlC"/>
    <property type="match status" value="1"/>
</dbReference>
<dbReference type="GO" id="GO:0019305">
    <property type="term" value="P:dTDP-rhamnose biosynthetic process"/>
    <property type="evidence" value="ECO:0007669"/>
    <property type="project" value="UniProtKB-UniRule"/>
</dbReference>
<evidence type="ECO:0000313" key="7">
    <source>
        <dbReference type="EMBL" id="PRY90875.1"/>
    </source>
</evidence>
<dbReference type="GO" id="GO:0000271">
    <property type="term" value="P:polysaccharide biosynthetic process"/>
    <property type="evidence" value="ECO:0007669"/>
    <property type="project" value="TreeGrafter"/>
</dbReference>
<dbReference type="RefSeq" id="WP_106132078.1">
    <property type="nucleotide sequence ID" value="NZ_PVTR01000001.1"/>
</dbReference>
<dbReference type="InterPro" id="IPR011051">
    <property type="entry name" value="RmlC_Cupin_sf"/>
</dbReference>
<keyword evidence="6" id="KW-0413">Isomerase</keyword>
<sequence>MKIEETIIKGCYLITPRSFTDNRGSLTKIYHELMFQEMGLDVQFREEYFSVSSKGVLRGLHFQIPPMQHAKCVTCVSGKIFDVVVDLRKNSPTFGKHFCTELDGKTPSLLYVPEGLAHGFVSLEDDSIFLNRSTTVYSPECDRGIHWDSCGIVWPDLDLIISHKDQEMPDFENFNSPF</sequence>
<comment type="similarity">
    <text evidence="6">Belongs to the dTDP-4-dehydrorhamnose 3,5-epimerase family.</text>
</comment>
<evidence type="ECO:0000256" key="3">
    <source>
        <dbReference type="ARBA" id="ARBA00012098"/>
    </source>
</evidence>
<evidence type="ECO:0000256" key="6">
    <source>
        <dbReference type="RuleBase" id="RU364069"/>
    </source>
</evidence>
<name>A0A2T0WW11_9BACT</name>
<feature type="site" description="Participates in a stacking interaction with the thymidine ring of dTDP-4-oxo-6-deoxyglucose" evidence="5">
    <location>
        <position position="137"/>
    </location>
</feature>
<dbReference type="CDD" id="cd00438">
    <property type="entry name" value="cupin_RmlC"/>
    <property type="match status" value="1"/>
</dbReference>
<comment type="function">
    <text evidence="2 6">Catalyzes the epimerization of the C3' and C5'positions of dTDP-6-deoxy-D-xylo-4-hexulose, forming dTDP-6-deoxy-L-lyxo-4-hexulose.</text>
</comment>
<proteinExistence type="inferred from homology"/>
<evidence type="ECO:0000256" key="1">
    <source>
        <dbReference type="ARBA" id="ARBA00001298"/>
    </source>
</evidence>
<protein>
    <recommendedName>
        <fullName evidence="4 6">dTDP-4-dehydrorhamnose 3,5-epimerase</fullName>
        <ecNumber evidence="3 6">5.1.3.13</ecNumber>
    </recommendedName>
    <alternativeName>
        <fullName evidence="6">Thymidine diphospho-4-keto-rhamnose 3,5-epimerase</fullName>
    </alternativeName>
</protein>
<accession>A0A2T0WW11</accession>
<dbReference type="Proteomes" id="UP000238157">
    <property type="component" value="Unassembled WGS sequence"/>
</dbReference>
<dbReference type="EC" id="5.1.3.13" evidence="3 6"/>
<dbReference type="Gene3D" id="2.60.120.10">
    <property type="entry name" value="Jelly Rolls"/>
    <property type="match status" value="1"/>
</dbReference>